<dbReference type="Proteomes" id="UP000092377">
    <property type="component" value="Unassembled WGS sequence"/>
</dbReference>
<dbReference type="InterPro" id="IPR014926">
    <property type="entry name" value="Phage_D3112_Orf24"/>
</dbReference>
<sequence length="166" mass="18370">MAFPQETRDRLRRAYIFSQMSLEIAAAQVGVSFVTAKRWKKEAQDKRDDWDKMRAAHMLAGGGVEDAGRAVLMSLVVQCQAVTEQINTNPDIAPGARVDMLASLADAFNKAVSASRKILPETDKLATAIDVIQRLGQFIGDKYPQHNVVFVEILEAFADVLEKDYG</sequence>
<dbReference type="Pfam" id="PF08822">
    <property type="entry name" value="DUF1804"/>
    <property type="match status" value="1"/>
</dbReference>
<evidence type="ECO:0000313" key="1">
    <source>
        <dbReference type="EMBL" id="OBU12180.1"/>
    </source>
</evidence>
<gene>
    <name evidence="1" type="ORF">AYY18_16780</name>
</gene>
<protein>
    <submittedName>
        <fullName evidence="1">DNA-binding protein</fullName>
    </submittedName>
</protein>
<evidence type="ECO:0000313" key="2">
    <source>
        <dbReference type="Proteomes" id="UP000092377"/>
    </source>
</evidence>
<dbReference type="GO" id="GO:0003677">
    <property type="term" value="F:DNA binding"/>
    <property type="evidence" value="ECO:0007669"/>
    <property type="project" value="UniProtKB-KW"/>
</dbReference>
<keyword evidence="1" id="KW-0238">DNA-binding</keyword>
<accession>A0A1B8HRN1</accession>
<dbReference type="EMBL" id="LZEY01000008">
    <property type="protein sequence ID" value="OBU12180.1"/>
    <property type="molecule type" value="Genomic_DNA"/>
</dbReference>
<proteinExistence type="predicted"/>
<dbReference type="AlphaFoldDB" id="A0A1B8HRN1"/>
<reference evidence="2" key="1">
    <citation type="submission" date="2016-06" db="EMBL/GenBank/DDBJ databases">
        <authorList>
            <person name="Butler K."/>
        </authorList>
    </citation>
    <scope>NUCLEOTIDE SEQUENCE [LARGE SCALE GENOMIC DNA]</scope>
    <source>
        <strain evidence="2">GCSL-Mp20</strain>
    </source>
</reference>
<keyword evidence="2" id="KW-1185">Reference proteome</keyword>
<organism evidence="1 2">
    <name type="scientific">Morganella psychrotolerans</name>
    <dbReference type="NCBI Taxonomy" id="368603"/>
    <lineage>
        <taxon>Bacteria</taxon>
        <taxon>Pseudomonadati</taxon>
        <taxon>Pseudomonadota</taxon>
        <taxon>Gammaproteobacteria</taxon>
        <taxon>Enterobacterales</taxon>
        <taxon>Morganellaceae</taxon>
        <taxon>Morganella</taxon>
    </lineage>
</organism>
<dbReference type="RefSeq" id="WP_067400428.1">
    <property type="nucleotide sequence ID" value="NZ_LZEY01000008.1"/>
</dbReference>
<dbReference type="OrthoDB" id="5676847at2"/>
<comment type="caution">
    <text evidence="1">The sequence shown here is derived from an EMBL/GenBank/DDBJ whole genome shotgun (WGS) entry which is preliminary data.</text>
</comment>
<name>A0A1B8HRN1_9GAMM</name>